<evidence type="ECO:0000256" key="1">
    <source>
        <dbReference type="SAM" id="MobiDB-lite"/>
    </source>
</evidence>
<keyword evidence="5" id="KW-1185">Reference proteome</keyword>
<dbReference type="InterPro" id="IPR036179">
    <property type="entry name" value="Ig-like_dom_sf"/>
</dbReference>
<name>A0A6J8BVW6_MYTCO</name>
<evidence type="ECO:0000313" key="4">
    <source>
        <dbReference type="EMBL" id="CAC5387044.1"/>
    </source>
</evidence>
<gene>
    <name evidence="4" type="ORF">MCOR_22420</name>
</gene>
<dbReference type="Proteomes" id="UP000507470">
    <property type="component" value="Unassembled WGS sequence"/>
</dbReference>
<dbReference type="SUPFAM" id="SSF48726">
    <property type="entry name" value="Immunoglobulin"/>
    <property type="match status" value="2"/>
</dbReference>
<dbReference type="AlphaFoldDB" id="A0A6J8BVW6"/>
<evidence type="ECO:0000259" key="3">
    <source>
        <dbReference type="PROSITE" id="PS50835"/>
    </source>
</evidence>
<dbReference type="Pfam" id="PF13927">
    <property type="entry name" value="Ig_3"/>
    <property type="match status" value="1"/>
</dbReference>
<proteinExistence type="predicted"/>
<accession>A0A6J8BVW6</accession>
<evidence type="ECO:0000313" key="5">
    <source>
        <dbReference type="Proteomes" id="UP000507470"/>
    </source>
</evidence>
<protein>
    <recommendedName>
        <fullName evidence="3">Ig-like domain-containing protein</fullName>
    </recommendedName>
</protein>
<feature type="compositionally biased region" description="Low complexity" evidence="1">
    <location>
        <begin position="186"/>
        <end position="195"/>
    </location>
</feature>
<dbReference type="InterPro" id="IPR013783">
    <property type="entry name" value="Ig-like_fold"/>
</dbReference>
<feature type="region of interest" description="Disordered" evidence="1">
    <location>
        <begin position="186"/>
        <end position="206"/>
    </location>
</feature>
<evidence type="ECO:0000256" key="2">
    <source>
        <dbReference type="SAM" id="SignalP"/>
    </source>
</evidence>
<dbReference type="Gene3D" id="2.60.40.10">
    <property type="entry name" value="Immunoglobulins"/>
    <property type="match status" value="2"/>
</dbReference>
<feature type="compositionally biased region" description="Acidic residues" evidence="1">
    <location>
        <begin position="197"/>
        <end position="206"/>
    </location>
</feature>
<feature type="chain" id="PRO_5026696015" description="Ig-like domain-containing protein" evidence="2">
    <location>
        <begin position="22"/>
        <end position="206"/>
    </location>
</feature>
<reference evidence="4 5" key="1">
    <citation type="submission" date="2020-06" db="EMBL/GenBank/DDBJ databases">
        <authorList>
            <person name="Li R."/>
            <person name="Bekaert M."/>
        </authorList>
    </citation>
    <scope>NUCLEOTIDE SEQUENCE [LARGE SCALE GENOMIC DNA]</scope>
    <source>
        <strain evidence="5">wild</strain>
    </source>
</reference>
<feature type="domain" description="Ig-like" evidence="3">
    <location>
        <begin position="21"/>
        <end position="97"/>
    </location>
</feature>
<keyword evidence="2" id="KW-0732">Signal</keyword>
<dbReference type="InterPro" id="IPR007110">
    <property type="entry name" value="Ig-like_dom"/>
</dbReference>
<feature type="domain" description="Ig-like" evidence="3">
    <location>
        <begin position="101"/>
        <end position="154"/>
    </location>
</feature>
<feature type="signal peptide" evidence="2">
    <location>
        <begin position="1"/>
        <end position="21"/>
    </location>
</feature>
<dbReference type="EMBL" id="CACVKT020003965">
    <property type="protein sequence ID" value="CAC5387044.1"/>
    <property type="molecule type" value="Genomic_DNA"/>
</dbReference>
<sequence>MDLTLYLSFIITSSIIADAVGDEQILKCENSVNARNCLWQRQGLNGAFTDIPPDDAKYYKRHTTTMTIKKFTSTDSGVYRCRLFWESTNNRYSSPIELKVIEKGTTLTLQCSMGGNAPYIGWEKRSLRKFKEVLRNKTLTLQNIQYTNAGTYRCKYSWPLWLSSWFISCALKVVTMALKSSSSSATKASSVKPSSFLEDEHDVCAS</sequence>
<dbReference type="PROSITE" id="PS50835">
    <property type="entry name" value="IG_LIKE"/>
    <property type="match status" value="2"/>
</dbReference>
<dbReference type="SMART" id="SM00409">
    <property type="entry name" value="IG"/>
    <property type="match status" value="2"/>
</dbReference>
<organism evidence="4 5">
    <name type="scientific">Mytilus coruscus</name>
    <name type="common">Sea mussel</name>
    <dbReference type="NCBI Taxonomy" id="42192"/>
    <lineage>
        <taxon>Eukaryota</taxon>
        <taxon>Metazoa</taxon>
        <taxon>Spiralia</taxon>
        <taxon>Lophotrochozoa</taxon>
        <taxon>Mollusca</taxon>
        <taxon>Bivalvia</taxon>
        <taxon>Autobranchia</taxon>
        <taxon>Pteriomorphia</taxon>
        <taxon>Mytilida</taxon>
        <taxon>Mytiloidea</taxon>
        <taxon>Mytilidae</taxon>
        <taxon>Mytilinae</taxon>
        <taxon>Mytilus</taxon>
    </lineage>
</organism>
<dbReference type="OrthoDB" id="6159398at2759"/>
<dbReference type="InterPro" id="IPR003599">
    <property type="entry name" value="Ig_sub"/>
</dbReference>